<evidence type="ECO:0000313" key="4">
    <source>
        <dbReference type="Proteomes" id="UP001596432"/>
    </source>
</evidence>
<dbReference type="GeneID" id="78818957"/>
<keyword evidence="4" id="KW-1185">Reference proteome</keyword>
<reference evidence="3 4" key="1">
    <citation type="journal article" date="2019" name="Int. J. Syst. Evol. Microbiol.">
        <title>The Global Catalogue of Microorganisms (GCM) 10K type strain sequencing project: providing services to taxonomists for standard genome sequencing and annotation.</title>
        <authorList>
            <consortium name="The Broad Institute Genomics Platform"/>
            <consortium name="The Broad Institute Genome Sequencing Center for Infectious Disease"/>
            <person name="Wu L."/>
            <person name="Ma J."/>
        </authorList>
    </citation>
    <scope>NUCLEOTIDE SEQUENCE [LARGE SCALE GENOMIC DNA]</scope>
    <source>
        <strain evidence="3 4">XZYJT29</strain>
    </source>
</reference>
<keyword evidence="3" id="KW-0436">Ligase</keyword>
<name>A0ABD5Y070_9EURY</name>
<dbReference type="GO" id="GO:0016874">
    <property type="term" value="F:ligase activity"/>
    <property type="evidence" value="ECO:0007669"/>
    <property type="project" value="UniProtKB-KW"/>
</dbReference>
<dbReference type="PROSITE" id="PS50975">
    <property type="entry name" value="ATP_GRASP"/>
    <property type="match status" value="1"/>
</dbReference>
<accession>A0ABD5Y070</accession>
<proteinExistence type="predicted"/>
<sequence length="426" mass="47668">MTAGRRSGKPAVVVPATTVPSTVATLRSLGRLGIKTVVVSEMDTSQAFASKYCDEVVSTADPHEDLLAYRDDLLDVAARDDVRTIVPVREVDAYVLSRYRSSFEPDVSLPVPDMDSLERVHDRLLLAEAAEAAGVPVPETQRPDDVEDWSRDLLAKSRYNLLTATYDDSLAPGECETSDLIEHLEPGSVMAPDSLRDRHRVEPIVQEFVSADDEFMVAALYDSGDPLAVFQHRQVRGTRYTGSGGAYRESVSIPELEAVATDLLDHLEWHGLACLEYLRDEDTGEFVLAEINPRMWQSLSSTVAMGADFPRYYWQQATDRADEIDPSYDVGVGCHWLKGELLHALSLFRFDSPHVERPGSAETLRDIAVSTYRHPRFDYLSLDDPGPFLQDCSTLLAELPAVPDLQVWRNRPPWARAVPRLPFRRR</sequence>
<dbReference type="Gene3D" id="3.30.470.20">
    <property type="entry name" value="ATP-grasp fold, B domain"/>
    <property type="match status" value="1"/>
</dbReference>
<keyword evidence="1" id="KW-0547">Nucleotide-binding</keyword>
<keyword evidence="1" id="KW-0067">ATP-binding</keyword>
<protein>
    <submittedName>
        <fullName evidence="3">Carboxylate--amine ligase</fullName>
    </submittedName>
</protein>
<organism evidence="3 4">
    <name type="scientific">Halosimplex aquaticum</name>
    <dbReference type="NCBI Taxonomy" id="3026162"/>
    <lineage>
        <taxon>Archaea</taxon>
        <taxon>Methanobacteriati</taxon>
        <taxon>Methanobacteriota</taxon>
        <taxon>Stenosarchaea group</taxon>
        <taxon>Halobacteria</taxon>
        <taxon>Halobacteriales</taxon>
        <taxon>Haloarculaceae</taxon>
        <taxon>Halosimplex</taxon>
    </lineage>
</organism>
<evidence type="ECO:0000313" key="3">
    <source>
        <dbReference type="EMBL" id="MFC7138715.1"/>
    </source>
</evidence>
<evidence type="ECO:0000256" key="1">
    <source>
        <dbReference type="PROSITE-ProRule" id="PRU00409"/>
    </source>
</evidence>
<comment type="caution">
    <text evidence="3">The sequence shown here is derived from an EMBL/GenBank/DDBJ whole genome shotgun (WGS) entry which is preliminary data.</text>
</comment>
<dbReference type="InterPro" id="IPR011761">
    <property type="entry name" value="ATP-grasp"/>
</dbReference>
<dbReference type="Proteomes" id="UP001596432">
    <property type="component" value="Unassembled WGS sequence"/>
</dbReference>
<dbReference type="EMBL" id="JBHTAS010000001">
    <property type="protein sequence ID" value="MFC7138715.1"/>
    <property type="molecule type" value="Genomic_DNA"/>
</dbReference>
<dbReference type="RefSeq" id="WP_274324329.1">
    <property type="nucleotide sequence ID" value="NZ_CP118158.1"/>
</dbReference>
<dbReference type="SUPFAM" id="SSF56059">
    <property type="entry name" value="Glutathione synthetase ATP-binding domain-like"/>
    <property type="match status" value="1"/>
</dbReference>
<dbReference type="Gene3D" id="3.40.50.20">
    <property type="match status" value="1"/>
</dbReference>
<gene>
    <name evidence="3" type="ORF">ACFQMA_02550</name>
</gene>
<evidence type="ECO:0000259" key="2">
    <source>
        <dbReference type="PROSITE" id="PS50975"/>
    </source>
</evidence>
<feature type="domain" description="ATP-grasp" evidence="2">
    <location>
        <begin position="127"/>
        <end position="318"/>
    </location>
</feature>
<dbReference type="AlphaFoldDB" id="A0ABD5Y070"/>
<dbReference type="GO" id="GO:0005524">
    <property type="term" value="F:ATP binding"/>
    <property type="evidence" value="ECO:0007669"/>
    <property type="project" value="UniProtKB-UniRule"/>
</dbReference>